<evidence type="ECO:0008006" key="3">
    <source>
        <dbReference type="Google" id="ProtNLM"/>
    </source>
</evidence>
<dbReference type="Proteomes" id="UP000254920">
    <property type="component" value="Unassembled WGS sequence"/>
</dbReference>
<dbReference type="RefSeq" id="WP_170228719.1">
    <property type="nucleotide sequence ID" value="NZ_CP043427.1"/>
</dbReference>
<proteinExistence type="predicted"/>
<accession>A0A381DJX7</accession>
<gene>
    <name evidence="1" type="ORF">NCTC12475_00991</name>
</gene>
<organism evidence="1 2">
    <name type="scientific">Campylobacter sputorum subsp. sputorum</name>
    <dbReference type="NCBI Taxonomy" id="32024"/>
    <lineage>
        <taxon>Bacteria</taxon>
        <taxon>Pseudomonadati</taxon>
        <taxon>Campylobacterota</taxon>
        <taxon>Epsilonproteobacteria</taxon>
        <taxon>Campylobacterales</taxon>
        <taxon>Campylobacteraceae</taxon>
        <taxon>Campylobacter</taxon>
    </lineage>
</organism>
<protein>
    <recommendedName>
        <fullName evidence="3">Lipoprotein</fullName>
    </recommendedName>
</protein>
<reference evidence="1 2" key="1">
    <citation type="submission" date="2018-06" db="EMBL/GenBank/DDBJ databases">
        <authorList>
            <consortium name="Pathogen Informatics"/>
            <person name="Doyle S."/>
        </authorList>
    </citation>
    <scope>NUCLEOTIDE SEQUENCE [LARGE SCALE GENOMIC DNA]</scope>
    <source>
        <strain evidence="1 2">NCTC12475</strain>
    </source>
</reference>
<dbReference type="EMBL" id="UFVD01000001">
    <property type="protein sequence ID" value="SUX10781.1"/>
    <property type="molecule type" value="Genomic_DNA"/>
</dbReference>
<sequence length="51" mass="5808">MRFLIGTILALTFFVGCSNTWHGAKEDTNNAYEWSKDKVNDGAGWVEEKTR</sequence>
<evidence type="ECO:0000313" key="1">
    <source>
        <dbReference type="EMBL" id="SUX10781.1"/>
    </source>
</evidence>
<dbReference type="GeneID" id="93091572"/>
<dbReference type="PROSITE" id="PS51257">
    <property type="entry name" value="PROKAR_LIPOPROTEIN"/>
    <property type="match status" value="1"/>
</dbReference>
<evidence type="ECO:0000313" key="2">
    <source>
        <dbReference type="Proteomes" id="UP000254920"/>
    </source>
</evidence>
<dbReference type="AlphaFoldDB" id="A0A381DJX7"/>
<name>A0A381DJX7_9BACT</name>
<keyword evidence="2" id="KW-1185">Reference proteome</keyword>